<dbReference type="PANTHER" id="PTHR34853:SF1">
    <property type="entry name" value="LIPASE 5"/>
    <property type="match status" value="1"/>
</dbReference>
<dbReference type="Gene3D" id="3.40.50.1820">
    <property type="entry name" value="alpha/beta hydrolase"/>
    <property type="match status" value="1"/>
</dbReference>
<organism evidence="1">
    <name type="scientific">marine metagenome</name>
    <dbReference type="NCBI Taxonomy" id="408172"/>
    <lineage>
        <taxon>unclassified sequences</taxon>
        <taxon>metagenomes</taxon>
        <taxon>ecological metagenomes</taxon>
    </lineage>
</organism>
<gene>
    <name evidence="1" type="ORF">METZ01_LOCUS514784</name>
</gene>
<dbReference type="InterPro" id="IPR029058">
    <property type="entry name" value="AB_hydrolase_fold"/>
</dbReference>
<dbReference type="SUPFAM" id="SSF53474">
    <property type="entry name" value="alpha/beta-Hydrolases"/>
    <property type="match status" value="1"/>
</dbReference>
<evidence type="ECO:0008006" key="2">
    <source>
        <dbReference type="Google" id="ProtNLM"/>
    </source>
</evidence>
<evidence type="ECO:0000313" key="1">
    <source>
        <dbReference type="EMBL" id="SVE61930.1"/>
    </source>
</evidence>
<dbReference type="Pfam" id="PF03583">
    <property type="entry name" value="LIP"/>
    <property type="match status" value="1"/>
</dbReference>
<accession>A0A383F0A6</accession>
<name>A0A383F0A6_9ZZZZ</name>
<feature type="non-terminal residue" evidence="1">
    <location>
        <position position="228"/>
    </location>
</feature>
<protein>
    <recommendedName>
        <fullName evidence="2">Serine aminopeptidase S33 domain-containing protein</fullName>
    </recommendedName>
</protein>
<dbReference type="GO" id="GO:0016042">
    <property type="term" value="P:lipid catabolic process"/>
    <property type="evidence" value="ECO:0007669"/>
    <property type="project" value="InterPro"/>
</dbReference>
<feature type="non-terminal residue" evidence="1">
    <location>
        <position position="1"/>
    </location>
</feature>
<dbReference type="Gene3D" id="1.10.260.130">
    <property type="match status" value="1"/>
</dbReference>
<dbReference type="AlphaFoldDB" id="A0A383F0A6"/>
<dbReference type="EMBL" id="UINC01229994">
    <property type="protein sequence ID" value="SVE61930.1"/>
    <property type="molecule type" value="Genomic_DNA"/>
</dbReference>
<proteinExistence type="predicted"/>
<dbReference type="GO" id="GO:0004806">
    <property type="term" value="F:triacylglycerol lipase activity"/>
    <property type="evidence" value="ECO:0007669"/>
    <property type="project" value="InterPro"/>
</dbReference>
<reference evidence="1" key="1">
    <citation type="submission" date="2018-05" db="EMBL/GenBank/DDBJ databases">
        <authorList>
            <person name="Lanie J.A."/>
            <person name="Ng W.-L."/>
            <person name="Kazmierczak K.M."/>
            <person name="Andrzejewski T.M."/>
            <person name="Davidsen T.M."/>
            <person name="Wayne K.J."/>
            <person name="Tettelin H."/>
            <person name="Glass J.I."/>
            <person name="Rusch D."/>
            <person name="Podicherti R."/>
            <person name="Tsui H.-C.T."/>
            <person name="Winkler M.E."/>
        </authorList>
    </citation>
    <scope>NUCLEOTIDE SEQUENCE</scope>
</reference>
<dbReference type="PANTHER" id="PTHR34853">
    <property type="match status" value="1"/>
</dbReference>
<sequence length="228" mass="24756">DYEGLGSPGLHRYIVGESEARGLFDIVRAAQSISGLGATGPLVVWGHSQGGHAAMHAGQRWADLAPELDLVGVAAGAPPSQFPFLNAFLRNGPFQGYLVMVGASWSAAYPELDFEQFVNPEYLPLLDELEKGCTDHIFDIFNPIPYSEFLSVDDILAIPEWNARMMENDPGQAPTQVPTVILHGTNDEQIPFVASQLLLGQQCAFNNHPPIELKEYPGTNHGTSVPAY</sequence>
<dbReference type="InterPro" id="IPR005152">
    <property type="entry name" value="Lipase_secreted"/>
</dbReference>